<dbReference type="SUPFAM" id="SSF48452">
    <property type="entry name" value="TPR-like"/>
    <property type="match status" value="2"/>
</dbReference>
<proteinExistence type="predicted"/>
<keyword evidence="2" id="KW-1185">Reference proteome</keyword>
<evidence type="ECO:0000256" key="1">
    <source>
        <dbReference type="PROSITE-ProRule" id="PRU00339"/>
    </source>
</evidence>
<dbReference type="GeneID" id="109475055"/>
<evidence type="ECO:0000313" key="2">
    <source>
        <dbReference type="Proteomes" id="UP000515135"/>
    </source>
</evidence>
<dbReference type="Gene3D" id="1.25.40.10">
    <property type="entry name" value="Tetratricopeptide repeat domain"/>
    <property type="match status" value="3"/>
</dbReference>
<gene>
    <name evidence="3" type="primary">LOC109475055</name>
</gene>
<sequence>MKGLACLQRSVHLFEKFTDASGKDSSLAYSLALIASAYYEDAEYPAALLNFKRALHLLPEEQTLRKVKYSRNLGQVLLKVAQVQEAVDTIITSMELLESVPDEDRGNAQVEDFEASLGAALAAAGQFSLANVYFERAHAKYSLYGEDSALPAVEGGMRIGVYLECASLVRQGKLEEAREILEGSEEDPGDPDLYRMLANTTHKLEGLAQTTQFLETVVYLDPKDHRSRRSLARMYHVQARLSEACGHAELSSKMSKQANDEYHLVMRDTRDLSVMTEFGNFLYLSRRWEEAVSVLRQAVAEDCNVGSSPDMTYGRLDMAAMPEELKGEMKNQKEGKLRVPYRHLAYLLLIRAFLESENQAGVIDIVQVFGREVQDNANSSMISWSLLGYALWRIGRHLEASAAFRRGSIRMEETSDFDLTVNNWAACVICAILSKLQI</sequence>
<accession>A0A6P4ZNE4</accession>
<feature type="repeat" description="TPR" evidence="1">
    <location>
        <begin position="28"/>
        <end position="61"/>
    </location>
</feature>
<dbReference type="KEGG" id="bbel:109475055"/>
<evidence type="ECO:0000313" key="3">
    <source>
        <dbReference type="RefSeq" id="XP_019631156.1"/>
    </source>
</evidence>
<keyword evidence="1" id="KW-0802">TPR repeat</keyword>
<dbReference type="PROSITE" id="PS50005">
    <property type="entry name" value="TPR"/>
    <property type="match status" value="1"/>
</dbReference>
<organism evidence="2 3">
    <name type="scientific">Branchiostoma belcheri</name>
    <name type="common">Amphioxus</name>
    <dbReference type="NCBI Taxonomy" id="7741"/>
    <lineage>
        <taxon>Eukaryota</taxon>
        <taxon>Metazoa</taxon>
        <taxon>Chordata</taxon>
        <taxon>Cephalochordata</taxon>
        <taxon>Leptocardii</taxon>
        <taxon>Amphioxiformes</taxon>
        <taxon>Branchiostomatidae</taxon>
        <taxon>Branchiostoma</taxon>
    </lineage>
</organism>
<name>A0A6P4ZNE4_BRABE</name>
<dbReference type="SMART" id="SM00028">
    <property type="entry name" value="TPR"/>
    <property type="match status" value="4"/>
</dbReference>
<protein>
    <submittedName>
        <fullName evidence="3">Uncharacterized protein LOC109475055</fullName>
    </submittedName>
</protein>
<dbReference type="InterPro" id="IPR019734">
    <property type="entry name" value="TPR_rpt"/>
</dbReference>
<dbReference type="InterPro" id="IPR011990">
    <property type="entry name" value="TPR-like_helical_dom_sf"/>
</dbReference>
<reference evidence="3" key="1">
    <citation type="submission" date="2025-08" db="UniProtKB">
        <authorList>
            <consortium name="RefSeq"/>
        </authorList>
    </citation>
    <scope>IDENTIFICATION</scope>
    <source>
        <tissue evidence="3">Gonad</tissue>
    </source>
</reference>
<dbReference type="AlphaFoldDB" id="A0A6P4ZNE4"/>
<dbReference type="RefSeq" id="XP_019631156.1">
    <property type="nucleotide sequence ID" value="XM_019775597.1"/>
</dbReference>
<dbReference type="Proteomes" id="UP000515135">
    <property type="component" value="Unplaced"/>
</dbReference>